<dbReference type="NCBIfam" id="TIGR01730">
    <property type="entry name" value="RND_mfp"/>
    <property type="match status" value="1"/>
</dbReference>
<dbReference type="AlphaFoldDB" id="A0A7W8HHS3"/>
<dbReference type="Proteomes" id="UP000532440">
    <property type="component" value="Unassembled WGS sequence"/>
</dbReference>
<keyword evidence="5" id="KW-0472">Membrane</keyword>
<feature type="compositionally biased region" description="Gly residues" evidence="4">
    <location>
        <begin position="367"/>
        <end position="384"/>
    </location>
</feature>
<keyword evidence="5" id="KW-1133">Transmembrane helix</keyword>
<dbReference type="GO" id="GO:0030313">
    <property type="term" value="C:cell envelope"/>
    <property type="evidence" value="ECO:0007669"/>
    <property type="project" value="UniProtKB-SubCell"/>
</dbReference>
<dbReference type="InterPro" id="IPR006143">
    <property type="entry name" value="RND_pump_MFP"/>
</dbReference>
<evidence type="ECO:0000256" key="2">
    <source>
        <dbReference type="ARBA" id="ARBA00009477"/>
    </source>
</evidence>
<dbReference type="GO" id="GO:0022857">
    <property type="term" value="F:transmembrane transporter activity"/>
    <property type="evidence" value="ECO:0007669"/>
    <property type="project" value="InterPro"/>
</dbReference>
<reference evidence="8 9" key="1">
    <citation type="submission" date="2020-08" db="EMBL/GenBank/DDBJ databases">
        <title>Genomic Encyclopedia of Type Strains, Phase IV (KMG-IV): sequencing the most valuable type-strain genomes for metagenomic binning, comparative biology and taxonomic classification.</title>
        <authorList>
            <person name="Goeker M."/>
        </authorList>
    </citation>
    <scope>NUCLEOTIDE SEQUENCE [LARGE SCALE GENOMIC DNA]</scope>
    <source>
        <strain evidence="8 9">DSM 29781</strain>
    </source>
</reference>
<gene>
    <name evidence="8" type="ORF">HNQ70_002311</name>
</gene>
<keyword evidence="5" id="KW-0812">Transmembrane</keyword>
<dbReference type="Gene3D" id="2.40.30.170">
    <property type="match status" value="1"/>
</dbReference>
<dbReference type="InterPro" id="IPR050465">
    <property type="entry name" value="UPF0194_transport"/>
</dbReference>
<evidence type="ECO:0000259" key="7">
    <source>
        <dbReference type="Pfam" id="PF25954"/>
    </source>
</evidence>
<evidence type="ECO:0000256" key="1">
    <source>
        <dbReference type="ARBA" id="ARBA00004196"/>
    </source>
</evidence>
<dbReference type="Pfam" id="PF25917">
    <property type="entry name" value="BSH_RND"/>
    <property type="match status" value="1"/>
</dbReference>
<dbReference type="Pfam" id="PF25954">
    <property type="entry name" value="Beta-barrel_RND_2"/>
    <property type="match status" value="1"/>
</dbReference>
<feature type="transmembrane region" description="Helical" evidence="5">
    <location>
        <begin position="35"/>
        <end position="53"/>
    </location>
</feature>
<feature type="domain" description="CusB-like beta-barrel" evidence="7">
    <location>
        <begin position="258"/>
        <end position="333"/>
    </location>
</feature>
<dbReference type="Gene3D" id="2.40.50.100">
    <property type="match status" value="1"/>
</dbReference>
<evidence type="ECO:0000259" key="6">
    <source>
        <dbReference type="Pfam" id="PF25917"/>
    </source>
</evidence>
<sequence>MTKANEGASPAGQSVGNVEKLLGAGSVRSWWRSPALWIGLALLVAAIFGWQYWQGRRAEAGRPVYVSQPAARGDLTVTVVANGTLAPTRAVNVGSEMSGTVARVHVDINDRVTKGQVLAELDTAKLSDQIRRSRASVLSAEARVAQAAATVKEARASLARMEEVARLSGGKVPSKAELDAARAVQERALADARVAAASVSDAKAALSVDETNLRKASIRSPIDGVILTRTVDPGNAVAASLQAVTLFNIAEDLTKMKLQVNVDEADVGQVKEGQSAEFTVSAWPGRNYPARIVRVGFGSTIKDNVVSYVADLEVGNDDLSLRPGMTATASIVSTRRTGVLLVPNAALRFTPAGMENAGETAPSAANGSGGAPGGASGGASGGGSPAASGAPAGGGASAQGGSGSFVNKLVPQFPRRTARRGGAAVTAARQVWVLRDGAPVAVPISPGVTDGRFTEVSAGGLSEGDRVITEQTVGRAG</sequence>
<dbReference type="InterPro" id="IPR058792">
    <property type="entry name" value="Beta-barrel_RND_2"/>
</dbReference>
<organism evidence="8 9">
    <name type="scientific">Quisquiliibacterium transsilvanicum</name>
    <dbReference type="NCBI Taxonomy" id="1549638"/>
    <lineage>
        <taxon>Bacteria</taxon>
        <taxon>Pseudomonadati</taxon>
        <taxon>Pseudomonadota</taxon>
        <taxon>Betaproteobacteria</taxon>
        <taxon>Burkholderiales</taxon>
        <taxon>Burkholderiaceae</taxon>
        <taxon>Quisquiliibacterium</taxon>
    </lineage>
</organism>
<feature type="domain" description="Multidrug resistance protein MdtA-like barrel-sandwich hybrid" evidence="6">
    <location>
        <begin position="89"/>
        <end position="242"/>
    </location>
</feature>
<name>A0A7W8HHS3_9BURK</name>
<dbReference type="PANTHER" id="PTHR32347:SF14">
    <property type="entry name" value="EFFLUX SYSTEM COMPONENT YKNX-RELATED"/>
    <property type="match status" value="1"/>
</dbReference>
<accession>A0A7W8HHS3</accession>
<comment type="similarity">
    <text evidence="2">Belongs to the membrane fusion protein (MFP) (TC 8.A.1) family.</text>
</comment>
<keyword evidence="3" id="KW-0175">Coiled coil</keyword>
<dbReference type="RefSeq" id="WP_183967565.1">
    <property type="nucleotide sequence ID" value="NZ_JACHGB010000004.1"/>
</dbReference>
<feature type="compositionally biased region" description="Gly residues" evidence="4">
    <location>
        <begin position="391"/>
        <end position="401"/>
    </location>
</feature>
<proteinExistence type="inferred from homology"/>
<dbReference type="Gene3D" id="2.40.420.20">
    <property type="match status" value="1"/>
</dbReference>
<dbReference type="SUPFAM" id="SSF111369">
    <property type="entry name" value="HlyD-like secretion proteins"/>
    <property type="match status" value="1"/>
</dbReference>
<evidence type="ECO:0000256" key="3">
    <source>
        <dbReference type="ARBA" id="ARBA00023054"/>
    </source>
</evidence>
<keyword evidence="9" id="KW-1185">Reference proteome</keyword>
<comment type="caution">
    <text evidence="8">The sequence shown here is derived from an EMBL/GenBank/DDBJ whole genome shotgun (WGS) entry which is preliminary data.</text>
</comment>
<dbReference type="GO" id="GO:0016020">
    <property type="term" value="C:membrane"/>
    <property type="evidence" value="ECO:0007669"/>
    <property type="project" value="InterPro"/>
</dbReference>
<feature type="region of interest" description="Disordered" evidence="4">
    <location>
        <begin position="356"/>
        <end position="401"/>
    </location>
</feature>
<evidence type="ECO:0000256" key="4">
    <source>
        <dbReference type="SAM" id="MobiDB-lite"/>
    </source>
</evidence>
<evidence type="ECO:0000256" key="5">
    <source>
        <dbReference type="SAM" id="Phobius"/>
    </source>
</evidence>
<protein>
    <submittedName>
        <fullName evidence="8">HlyD family secretion protein</fullName>
    </submittedName>
</protein>
<dbReference type="PANTHER" id="PTHR32347">
    <property type="entry name" value="EFFLUX SYSTEM COMPONENT YKNX-RELATED"/>
    <property type="match status" value="1"/>
</dbReference>
<dbReference type="EMBL" id="JACHGB010000004">
    <property type="protein sequence ID" value="MBB5272297.1"/>
    <property type="molecule type" value="Genomic_DNA"/>
</dbReference>
<evidence type="ECO:0000313" key="8">
    <source>
        <dbReference type="EMBL" id="MBB5272297.1"/>
    </source>
</evidence>
<evidence type="ECO:0000313" key="9">
    <source>
        <dbReference type="Proteomes" id="UP000532440"/>
    </source>
</evidence>
<dbReference type="Gene3D" id="1.10.287.470">
    <property type="entry name" value="Helix hairpin bin"/>
    <property type="match status" value="1"/>
</dbReference>
<dbReference type="InterPro" id="IPR058625">
    <property type="entry name" value="MdtA-like_BSH"/>
</dbReference>
<comment type="subcellular location">
    <subcellularLocation>
        <location evidence="1">Cell envelope</location>
    </subcellularLocation>
</comment>